<evidence type="ECO:0000313" key="9">
    <source>
        <dbReference type="RefSeq" id="XP_071939583.1"/>
    </source>
</evidence>
<comment type="function">
    <text evidence="1">Essential component of the TIM23 complex, a complex that mediates the translocation of transit peptide-containing proteins across the mitochondrial inner membrane.</text>
</comment>
<keyword evidence="1" id="KW-0811">Translocation</keyword>
<comment type="similarity">
    <text evidence="1">Belongs to the TIM50 family.</text>
</comment>
<dbReference type="InterPro" id="IPR050365">
    <property type="entry name" value="TIM50"/>
</dbReference>
<keyword evidence="1" id="KW-0496">Mitochondrion</keyword>
<keyword evidence="1" id="KW-0809">Transit peptide</keyword>
<evidence type="ECO:0000313" key="12">
    <source>
        <dbReference type="RefSeq" id="XP_071939587.1"/>
    </source>
</evidence>
<dbReference type="Pfam" id="PF03031">
    <property type="entry name" value="NIF"/>
    <property type="match status" value="1"/>
</dbReference>
<dbReference type="SMART" id="SM00577">
    <property type="entry name" value="CPDc"/>
    <property type="match status" value="1"/>
</dbReference>
<keyword evidence="1" id="KW-0653">Protein transport</keyword>
<reference evidence="4 5" key="1">
    <citation type="submission" date="2025-05" db="UniProtKB">
        <authorList>
            <consortium name="RefSeq"/>
        </authorList>
    </citation>
    <scope>IDENTIFICATION</scope>
    <source>
        <tissue evidence="4 5">Leaves</tissue>
    </source>
</reference>
<comment type="subunit">
    <text evidence="1">Component of the TIM23 complex.</text>
</comment>
<dbReference type="PROSITE" id="PS50969">
    <property type="entry name" value="FCP1"/>
    <property type="match status" value="1"/>
</dbReference>
<dbReference type="SUPFAM" id="SSF54001">
    <property type="entry name" value="Cysteine proteinases"/>
    <property type="match status" value="1"/>
</dbReference>
<dbReference type="InterPro" id="IPR036412">
    <property type="entry name" value="HAD-like_sf"/>
</dbReference>
<dbReference type="RefSeq" id="XP_071939582.1">
    <property type="nucleotide sequence ID" value="XM_072083481.1"/>
</dbReference>
<dbReference type="RefSeq" id="XP_071939581.1">
    <property type="nucleotide sequence ID" value="XM_072083480.1"/>
</dbReference>
<evidence type="ECO:0000313" key="4">
    <source>
        <dbReference type="RefSeq" id="XP_071939578.1"/>
    </source>
</evidence>
<dbReference type="GeneID" id="140038284"/>
<keyword evidence="3" id="KW-1185">Reference proteome</keyword>
<organism evidence="3 6">
    <name type="scientific">Coffea arabica</name>
    <name type="common">Arabian coffee</name>
    <dbReference type="NCBI Taxonomy" id="13443"/>
    <lineage>
        <taxon>Eukaryota</taxon>
        <taxon>Viridiplantae</taxon>
        <taxon>Streptophyta</taxon>
        <taxon>Embryophyta</taxon>
        <taxon>Tracheophyta</taxon>
        <taxon>Spermatophyta</taxon>
        <taxon>Magnoliopsida</taxon>
        <taxon>eudicotyledons</taxon>
        <taxon>Gunneridae</taxon>
        <taxon>Pentapetalae</taxon>
        <taxon>asterids</taxon>
        <taxon>lamiids</taxon>
        <taxon>Gentianales</taxon>
        <taxon>Rubiaceae</taxon>
        <taxon>Ixoroideae</taxon>
        <taxon>Gardenieae complex</taxon>
        <taxon>Bertiereae - Coffeeae clade</taxon>
        <taxon>Coffeeae</taxon>
        <taxon>Coffea</taxon>
    </lineage>
</organism>
<dbReference type="Gene3D" id="3.40.50.1000">
    <property type="entry name" value="HAD superfamily/HAD-like"/>
    <property type="match status" value="1"/>
</dbReference>
<dbReference type="InterPro" id="IPR023214">
    <property type="entry name" value="HAD_sf"/>
</dbReference>
<sequence length="252" mass="28868">MIAYVKENEVYIVDSMDNEWILLEFFKDEPWTFFLVNHKLKQTDAASCGVFTLKFIQCWAMGCRPKPLDVVIAKHFIAWEIALGKLANPINYAAFVKENKQAKEADGKEGLQEAGSNDVEQVEARQAESTGLCSSIPQGPSNKDSNKKLLILNLNGVLMVSSLSRRTRNRDFNFRPHCFEFLQVCFSYFVVAVWSSKLRHNIEPVLESISTQMKQSFEHKLIFVWPYNAIFPTSYTFLTVQDNYLDPEGAFV</sequence>
<feature type="domain" description="FCP1 homology" evidence="2">
    <location>
        <begin position="143"/>
        <end position="252"/>
    </location>
</feature>
<dbReference type="RefSeq" id="XP_071939579.1">
    <property type="nucleotide sequence ID" value="XM_072083478.1"/>
</dbReference>
<dbReference type="RefSeq" id="XP_071939588.1">
    <property type="nucleotide sequence ID" value="XM_072083487.1"/>
</dbReference>
<gene>
    <name evidence="4 5 6 7 8 9 10 11 12 13" type="primary">LOC140038284</name>
</gene>
<dbReference type="RefSeq" id="XP_071939578.1">
    <property type="nucleotide sequence ID" value="XM_072083477.1"/>
</dbReference>
<comment type="subcellular location">
    <subcellularLocation>
        <location evidence="1">Mitochondrion inner membrane</location>
        <topology evidence="1">Single-pass membrane protein</topology>
    </subcellularLocation>
</comment>
<evidence type="ECO:0000313" key="5">
    <source>
        <dbReference type="RefSeq" id="XP_071939579.1"/>
    </source>
</evidence>
<evidence type="ECO:0000256" key="1">
    <source>
        <dbReference type="RuleBase" id="RU365079"/>
    </source>
</evidence>
<evidence type="ECO:0000313" key="11">
    <source>
        <dbReference type="RefSeq" id="XP_071939586.1"/>
    </source>
</evidence>
<evidence type="ECO:0000313" key="10">
    <source>
        <dbReference type="RefSeq" id="XP_071939584.1"/>
    </source>
</evidence>
<protein>
    <recommendedName>
        <fullName evidence="1">Mitochondrial import inner membrane translocase subunit TIM50</fullName>
    </recommendedName>
</protein>
<dbReference type="SUPFAM" id="SSF56784">
    <property type="entry name" value="HAD-like"/>
    <property type="match status" value="1"/>
</dbReference>
<dbReference type="PANTHER" id="PTHR12210">
    <property type="entry name" value="DULLARD PROTEIN PHOSPHATASE"/>
    <property type="match status" value="1"/>
</dbReference>
<dbReference type="RefSeq" id="XP_071939580.1">
    <property type="nucleotide sequence ID" value="XM_072083479.1"/>
</dbReference>
<dbReference type="RefSeq" id="XP_071939587.1">
    <property type="nucleotide sequence ID" value="XM_072083486.1"/>
</dbReference>
<dbReference type="RefSeq" id="XP_071939584.1">
    <property type="nucleotide sequence ID" value="XM_072083483.1"/>
</dbReference>
<evidence type="ECO:0000313" key="13">
    <source>
        <dbReference type="RefSeq" id="XP_071939588.1"/>
    </source>
</evidence>
<evidence type="ECO:0000259" key="2">
    <source>
        <dbReference type="PROSITE" id="PS50969"/>
    </source>
</evidence>
<evidence type="ECO:0000313" key="8">
    <source>
        <dbReference type="RefSeq" id="XP_071939582.1"/>
    </source>
</evidence>
<evidence type="ECO:0000313" key="7">
    <source>
        <dbReference type="RefSeq" id="XP_071939581.1"/>
    </source>
</evidence>
<dbReference type="RefSeq" id="XP_071939583.1">
    <property type="nucleotide sequence ID" value="XM_072083482.1"/>
</dbReference>
<dbReference type="Proteomes" id="UP001652660">
    <property type="component" value="Chromosome 3e"/>
</dbReference>
<dbReference type="InterPro" id="IPR038765">
    <property type="entry name" value="Papain-like_cys_pep_sf"/>
</dbReference>
<dbReference type="InterPro" id="IPR004274">
    <property type="entry name" value="FCP1_dom"/>
</dbReference>
<keyword evidence="1" id="KW-0813">Transport</keyword>
<accession>A0ABM4X6C2</accession>
<evidence type="ECO:0000313" key="3">
    <source>
        <dbReference type="Proteomes" id="UP001652660"/>
    </source>
</evidence>
<dbReference type="Gene3D" id="3.40.395.10">
    <property type="entry name" value="Adenoviral Proteinase, Chain A"/>
    <property type="match status" value="1"/>
</dbReference>
<dbReference type="RefSeq" id="XP_071939586.1">
    <property type="nucleotide sequence ID" value="XM_072083485.1"/>
</dbReference>
<proteinExistence type="inferred from homology"/>
<name>A0ABM4X6C2_COFAR</name>
<evidence type="ECO:0000313" key="6">
    <source>
        <dbReference type="RefSeq" id="XP_071939580.1"/>
    </source>
</evidence>